<dbReference type="Proteomes" id="UP000069272">
    <property type="component" value="Chromosome 2L"/>
</dbReference>
<evidence type="ECO:0000313" key="12">
    <source>
        <dbReference type="EnsemblMetazoa" id="AALB001584-PA"/>
    </source>
</evidence>
<evidence type="ECO:0000256" key="5">
    <source>
        <dbReference type="ARBA" id="ARBA00022692"/>
    </source>
</evidence>
<dbReference type="VEuPathDB" id="VectorBase:AALB20_028565"/>
<dbReference type="GO" id="GO:0140571">
    <property type="term" value="F:transmembrane ascorbate ferrireductase activity"/>
    <property type="evidence" value="ECO:0007669"/>
    <property type="project" value="UniProtKB-EC"/>
</dbReference>
<reference evidence="12" key="2">
    <citation type="submission" date="2022-08" db="UniProtKB">
        <authorList>
            <consortium name="EnsemblMetazoa"/>
        </authorList>
    </citation>
    <scope>IDENTIFICATION</scope>
    <source>
        <strain evidence="12">STECLA/ALBI9_A</strain>
    </source>
</reference>
<dbReference type="STRING" id="7167.A0A182F542"/>
<dbReference type="GO" id="GO:0016020">
    <property type="term" value="C:membrane"/>
    <property type="evidence" value="ECO:0007669"/>
    <property type="project" value="UniProtKB-SubCell"/>
</dbReference>
<reference evidence="12 13" key="1">
    <citation type="journal article" date="2017" name="G3 (Bethesda)">
        <title>The Physical Genome Mapping of Anopheles albimanus Corrected Scaffold Misassemblies and Identified Interarm Rearrangements in Genus Anopheles.</title>
        <authorList>
            <person name="Artemov G.N."/>
            <person name="Peery A.N."/>
            <person name="Jiang X."/>
            <person name="Tu Z."/>
            <person name="Stegniy V.N."/>
            <person name="Sharakhova M.V."/>
            <person name="Sharakhov I.V."/>
        </authorList>
    </citation>
    <scope>NUCLEOTIDE SEQUENCE [LARGE SCALE GENOMIC DNA]</scope>
    <source>
        <strain evidence="12 13">ALBI9_A</strain>
    </source>
</reference>
<evidence type="ECO:0000256" key="10">
    <source>
        <dbReference type="ARBA" id="ARBA00023136"/>
    </source>
</evidence>
<evidence type="ECO:0000256" key="1">
    <source>
        <dbReference type="ARBA" id="ARBA00001970"/>
    </source>
</evidence>
<organism evidence="12 13">
    <name type="scientific">Anopheles albimanus</name>
    <name type="common">New world malaria mosquito</name>
    <dbReference type="NCBI Taxonomy" id="7167"/>
    <lineage>
        <taxon>Eukaryota</taxon>
        <taxon>Metazoa</taxon>
        <taxon>Ecdysozoa</taxon>
        <taxon>Arthropoda</taxon>
        <taxon>Hexapoda</taxon>
        <taxon>Insecta</taxon>
        <taxon>Pterygota</taxon>
        <taxon>Neoptera</taxon>
        <taxon>Endopterygota</taxon>
        <taxon>Diptera</taxon>
        <taxon>Nematocera</taxon>
        <taxon>Culicoidea</taxon>
        <taxon>Culicidae</taxon>
        <taxon>Anophelinae</taxon>
        <taxon>Anopheles</taxon>
    </lineage>
</organism>
<dbReference type="PANTHER" id="PTHR15422">
    <property type="entry name" value="OS05G0565100 PROTEIN"/>
    <property type="match status" value="1"/>
</dbReference>
<evidence type="ECO:0000256" key="11">
    <source>
        <dbReference type="ARBA" id="ARBA00024225"/>
    </source>
</evidence>
<keyword evidence="6" id="KW-0479">Metal-binding</keyword>
<dbReference type="EC" id="7.2.1.3" evidence="11"/>
<proteinExistence type="predicted"/>
<sequence length="251" mass="27803">MDELEHVSPTGRKYSSVIGYIQSTLSYALFNIVHPFVIITSSACLLIACWKYGLSHLYSWHVLLTGLAYHLLMASGIVVLNGNNSLTRLKRHSTRRMIHLVLQCVASGAVLAGCVLQYVSREIKGKPHLVSVHSVTGTISAIFVITTLVIGLIILLSGQGQDSCMRPSLSKRLHRISGLTSFLAGTIAVVLSYNKHTFTEHFSTEICFMLKCFAVTNALLSLFGMLRNMYQFILEWFEFAMGNPDGSSSRR</sequence>
<dbReference type="CDD" id="cd08761">
    <property type="entry name" value="Cyt_b561_CYB561D2_like"/>
    <property type="match status" value="1"/>
</dbReference>
<accession>A0A182F542</accession>
<dbReference type="Pfam" id="PF03188">
    <property type="entry name" value="Cytochrom_B561"/>
    <property type="match status" value="1"/>
</dbReference>
<keyword evidence="3" id="KW-0813">Transport</keyword>
<keyword evidence="10" id="KW-0472">Membrane</keyword>
<dbReference type="InterPro" id="IPR045150">
    <property type="entry name" value="CYB561D1/2"/>
</dbReference>
<keyword evidence="9" id="KW-0408">Iron</keyword>
<keyword evidence="5" id="KW-0812">Transmembrane</keyword>
<dbReference type="Gene3D" id="1.20.120.1770">
    <property type="match status" value="1"/>
</dbReference>
<evidence type="ECO:0000256" key="7">
    <source>
        <dbReference type="ARBA" id="ARBA00022982"/>
    </source>
</evidence>
<evidence type="ECO:0000256" key="4">
    <source>
        <dbReference type="ARBA" id="ARBA00022617"/>
    </source>
</evidence>
<dbReference type="GO" id="GO:0140575">
    <property type="term" value="F:transmembrane monodehydroascorbate reductase activity"/>
    <property type="evidence" value="ECO:0007669"/>
    <property type="project" value="InterPro"/>
</dbReference>
<dbReference type="PANTHER" id="PTHR15422:SF43">
    <property type="entry name" value="ASCORBATE FERRIREDUCTASE (TRANSMEMBRANE)"/>
    <property type="match status" value="1"/>
</dbReference>
<keyword evidence="13" id="KW-1185">Reference proteome</keyword>
<evidence type="ECO:0000256" key="3">
    <source>
        <dbReference type="ARBA" id="ARBA00022448"/>
    </source>
</evidence>
<dbReference type="EnsemblMetazoa" id="AALB001584-RA">
    <property type="protein sequence ID" value="AALB001584-PA"/>
    <property type="gene ID" value="AALB001584"/>
</dbReference>
<keyword evidence="8" id="KW-1133">Transmembrane helix</keyword>
<keyword evidence="7" id="KW-0249">Electron transport</keyword>
<keyword evidence="4" id="KW-0349">Heme</keyword>
<name>A0A182F542_ANOAL</name>
<dbReference type="GO" id="GO:0046872">
    <property type="term" value="F:metal ion binding"/>
    <property type="evidence" value="ECO:0007669"/>
    <property type="project" value="UniProtKB-KW"/>
</dbReference>
<protein>
    <recommendedName>
        <fullName evidence="11">ascorbate ferrireductase (transmembrane)</fullName>
        <ecNumber evidence="11">7.2.1.3</ecNumber>
    </recommendedName>
</protein>
<comment type="cofactor">
    <cofactor evidence="1">
        <name>heme b</name>
        <dbReference type="ChEBI" id="CHEBI:60344"/>
    </cofactor>
</comment>
<evidence type="ECO:0000256" key="9">
    <source>
        <dbReference type="ARBA" id="ARBA00023004"/>
    </source>
</evidence>
<comment type="subcellular location">
    <subcellularLocation>
        <location evidence="2">Membrane</location>
        <topology evidence="2">Multi-pass membrane protein</topology>
    </subcellularLocation>
</comment>
<dbReference type="SMART" id="SM00665">
    <property type="entry name" value="B561"/>
    <property type="match status" value="1"/>
</dbReference>
<evidence type="ECO:0000256" key="8">
    <source>
        <dbReference type="ARBA" id="ARBA00022989"/>
    </source>
</evidence>
<evidence type="ECO:0000256" key="6">
    <source>
        <dbReference type="ARBA" id="ARBA00022723"/>
    </source>
</evidence>
<dbReference type="InterPro" id="IPR006593">
    <property type="entry name" value="Cyt_b561/ferric_Rdtase_TM"/>
</dbReference>
<evidence type="ECO:0000313" key="13">
    <source>
        <dbReference type="Proteomes" id="UP000069272"/>
    </source>
</evidence>
<dbReference type="AlphaFoldDB" id="A0A182F542"/>
<dbReference type="VEuPathDB" id="VectorBase:AALB001584"/>
<evidence type="ECO:0000256" key="2">
    <source>
        <dbReference type="ARBA" id="ARBA00004141"/>
    </source>
</evidence>
<dbReference type="PROSITE" id="PS50939">
    <property type="entry name" value="CYTOCHROME_B561"/>
    <property type="match status" value="1"/>
</dbReference>